<keyword evidence="1" id="KW-0813">Transport</keyword>
<dbReference type="Proteomes" id="UP000033428">
    <property type="component" value="Unassembled WGS sequence"/>
</dbReference>
<dbReference type="InterPro" id="IPR027417">
    <property type="entry name" value="P-loop_NTPase"/>
</dbReference>
<evidence type="ECO:0000313" key="6">
    <source>
        <dbReference type="Proteomes" id="UP000033428"/>
    </source>
</evidence>
<dbReference type="Gene3D" id="3.40.50.300">
    <property type="entry name" value="P-loop containing nucleotide triphosphate hydrolases"/>
    <property type="match status" value="1"/>
</dbReference>
<dbReference type="PROSITE" id="PS00211">
    <property type="entry name" value="ABC_TRANSPORTER_1"/>
    <property type="match status" value="1"/>
</dbReference>
<keyword evidence="6" id="KW-1185">Reference proteome</keyword>
<evidence type="ECO:0000256" key="1">
    <source>
        <dbReference type="ARBA" id="ARBA00022448"/>
    </source>
</evidence>
<dbReference type="GO" id="GO:0016887">
    <property type="term" value="F:ATP hydrolysis activity"/>
    <property type="evidence" value="ECO:0007669"/>
    <property type="project" value="InterPro"/>
</dbReference>
<dbReference type="InterPro" id="IPR003593">
    <property type="entry name" value="AAA+_ATPase"/>
</dbReference>
<evidence type="ECO:0000259" key="4">
    <source>
        <dbReference type="PROSITE" id="PS50893"/>
    </source>
</evidence>
<evidence type="ECO:0000256" key="2">
    <source>
        <dbReference type="ARBA" id="ARBA00022741"/>
    </source>
</evidence>
<dbReference type="InterPro" id="IPR003439">
    <property type="entry name" value="ABC_transporter-like_ATP-bd"/>
</dbReference>
<keyword evidence="2" id="KW-0547">Nucleotide-binding</keyword>
<dbReference type="SUPFAM" id="SSF52540">
    <property type="entry name" value="P-loop containing nucleoside triphosphate hydrolases"/>
    <property type="match status" value="1"/>
</dbReference>
<dbReference type="CDD" id="cd03257">
    <property type="entry name" value="ABC_NikE_OppD_transporters"/>
    <property type="match status" value="1"/>
</dbReference>
<protein>
    <submittedName>
        <fullName evidence="5">Peptide ABC transporter substrate-binding protein</fullName>
    </submittedName>
</protein>
<dbReference type="PROSITE" id="PS50893">
    <property type="entry name" value="ABC_TRANSPORTER_2"/>
    <property type="match status" value="1"/>
</dbReference>
<name>A0A0F0CUU5_9BACT</name>
<dbReference type="GO" id="GO:0005524">
    <property type="term" value="F:ATP binding"/>
    <property type="evidence" value="ECO:0007669"/>
    <property type="project" value="UniProtKB-KW"/>
</dbReference>
<accession>A0A0F0CUU5</accession>
<gene>
    <name evidence="5" type="ORF">OMAG_000348</name>
</gene>
<proteinExistence type="predicted"/>
<reference evidence="5 6" key="1">
    <citation type="submission" date="2015-02" db="EMBL/GenBank/DDBJ databases">
        <title>Single-cell genomics of uncultivated deep-branching MTB reveals a conserved set of magnetosome genes.</title>
        <authorList>
            <person name="Kolinko S."/>
            <person name="Richter M."/>
            <person name="Glockner F.O."/>
            <person name="Brachmann A."/>
            <person name="Schuler D."/>
        </authorList>
    </citation>
    <scope>NUCLEOTIDE SEQUENCE [LARGE SCALE GENOMIC DNA]</scope>
    <source>
        <strain evidence="5">SKK-01</strain>
    </source>
</reference>
<dbReference type="PATRIC" id="fig|1609969.3.peg.381"/>
<dbReference type="GO" id="GO:0055085">
    <property type="term" value="P:transmembrane transport"/>
    <property type="evidence" value="ECO:0007669"/>
    <property type="project" value="UniProtKB-ARBA"/>
</dbReference>
<evidence type="ECO:0000256" key="3">
    <source>
        <dbReference type="ARBA" id="ARBA00022840"/>
    </source>
</evidence>
<organism evidence="5 6">
    <name type="scientific">Candidatus Omnitrophus magneticus</name>
    <dbReference type="NCBI Taxonomy" id="1609969"/>
    <lineage>
        <taxon>Bacteria</taxon>
        <taxon>Pseudomonadati</taxon>
        <taxon>Candidatus Omnitrophota</taxon>
        <taxon>Candidatus Omnitrophus</taxon>
    </lineage>
</organism>
<keyword evidence="3" id="KW-0067">ATP-binding</keyword>
<dbReference type="InterPro" id="IPR050319">
    <property type="entry name" value="ABC_transp_ATP-bind"/>
</dbReference>
<feature type="domain" description="ABC transporter" evidence="4">
    <location>
        <begin position="2"/>
        <end position="236"/>
    </location>
</feature>
<dbReference type="AlphaFoldDB" id="A0A0F0CUU5"/>
<dbReference type="EMBL" id="JYNY01000072">
    <property type="protein sequence ID" value="KJJ85794.1"/>
    <property type="molecule type" value="Genomic_DNA"/>
</dbReference>
<evidence type="ECO:0000313" key="5">
    <source>
        <dbReference type="EMBL" id="KJJ85794.1"/>
    </source>
</evidence>
<comment type="caution">
    <text evidence="5">The sequence shown here is derived from an EMBL/GenBank/DDBJ whole genome shotgun (WGS) entry which is preliminary data.</text>
</comment>
<dbReference type="PANTHER" id="PTHR43776">
    <property type="entry name" value="TRANSPORT ATP-BINDING PROTEIN"/>
    <property type="match status" value="1"/>
</dbReference>
<dbReference type="Pfam" id="PF00005">
    <property type="entry name" value="ABC_tran"/>
    <property type="match status" value="1"/>
</dbReference>
<dbReference type="InterPro" id="IPR017871">
    <property type="entry name" value="ABC_transporter-like_CS"/>
</dbReference>
<sequence length="242" mass="27157">MIEIKSVKKYFYKHGLFSRHDKETIKAVDDVSFTVEKGQTFGLVGESGSGKSTLAKIIAGICQADSGSINLGGRLDMVFQDPAHSLNPCFKAREIVAEPLVVRKIQKDKIEERVKEVFLMVNLEYEKSKNKYPHQFSGGEKQRIAIARALACMPSVLILDEPVSSLDVLVQAGILNLLKDLQEKLAITYIFISHDLRVVEFMSSIIGVMYQGKLIEIDTREEIYLYPKTDYTRGLINAIPSL</sequence>
<dbReference type="SMART" id="SM00382">
    <property type="entry name" value="AAA"/>
    <property type="match status" value="1"/>
</dbReference>